<reference evidence="4" key="1">
    <citation type="submission" date="2022-08" db="UniProtKB">
        <authorList>
            <consortium name="EnsemblMetazoa"/>
        </authorList>
    </citation>
    <scope>IDENTIFICATION</scope>
    <source>
        <strain evidence="4">EBRO</strain>
    </source>
</reference>
<dbReference type="GO" id="GO:0034399">
    <property type="term" value="C:nuclear periphery"/>
    <property type="evidence" value="ECO:0007669"/>
    <property type="project" value="TreeGrafter"/>
</dbReference>
<proteinExistence type="predicted"/>
<dbReference type="GO" id="GO:0005680">
    <property type="term" value="C:anaphase-promoting complex"/>
    <property type="evidence" value="ECO:0007669"/>
    <property type="project" value="InterPro"/>
</dbReference>
<dbReference type="InterPro" id="IPR024977">
    <property type="entry name" value="Apc4-like_WD40_dom"/>
</dbReference>
<evidence type="ECO:0000256" key="1">
    <source>
        <dbReference type="SAM" id="MobiDB-lite"/>
    </source>
</evidence>
<dbReference type="InterPro" id="IPR015943">
    <property type="entry name" value="WD40/YVTN_repeat-like_dom_sf"/>
</dbReference>
<dbReference type="STRING" id="41427.A0A182JMB5"/>
<feature type="domain" description="Anaphase-promoting complex subunit 4 long" evidence="3">
    <location>
        <begin position="232"/>
        <end position="426"/>
    </location>
</feature>
<dbReference type="EnsemblMetazoa" id="AATE020751-RA">
    <property type="protein sequence ID" value="AATE020751-PA.1"/>
    <property type="gene ID" value="AATE020751"/>
</dbReference>
<feature type="domain" description="Anaphase-promoting complex subunit 4-like WD40" evidence="2">
    <location>
        <begin position="27"/>
        <end position="116"/>
    </location>
</feature>
<dbReference type="VEuPathDB" id="VectorBase:AATE020751"/>
<dbReference type="AlphaFoldDB" id="A0A182JMB5"/>
<dbReference type="InterPro" id="IPR024790">
    <property type="entry name" value="APC4_long_dom"/>
</dbReference>
<feature type="compositionally biased region" description="Polar residues" evidence="1">
    <location>
        <begin position="763"/>
        <end position="781"/>
    </location>
</feature>
<dbReference type="PANTHER" id="PTHR13260:SF0">
    <property type="entry name" value="ANAPHASE-PROMOTING COMPLEX SUBUNIT 4"/>
    <property type="match status" value="1"/>
</dbReference>
<dbReference type="GO" id="GO:0070979">
    <property type="term" value="P:protein K11-linked ubiquitination"/>
    <property type="evidence" value="ECO:0007669"/>
    <property type="project" value="TreeGrafter"/>
</dbReference>
<dbReference type="SUPFAM" id="SSF50978">
    <property type="entry name" value="WD40 repeat-like"/>
    <property type="match status" value="1"/>
</dbReference>
<accession>A0A182JMB5</accession>
<dbReference type="InterPro" id="IPR024789">
    <property type="entry name" value="APC4"/>
</dbReference>
<feature type="region of interest" description="Disordered" evidence="1">
    <location>
        <begin position="754"/>
        <end position="781"/>
    </location>
</feature>
<dbReference type="InterPro" id="IPR036322">
    <property type="entry name" value="WD40_repeat_dom_sf"/>
</dbReference>
<sequence>MANQYTANRNLMKQTSNKNIGSKVDVLKWSEDMDLLAIGTEKGEVVLQRLKWQKVWQLSPPEEGLKVRGIAWRPWEKLIAIGYSNGTVLLINIETKEEVHSFSVEADITCMSWTENTEELPKDDISYHSVTSYTKYLPELPLLSTMSSSAKPINYNRSNFCSKHILNILIVGSTSRRVQLMAFGMLPCGTVDILAKLGMKSTSTARIRDAKMSLDFRQLIVALEYDDALNVVVLENEVLFKYSASVLNLALKHAQMLNTMAYMTDTIDCIIEAWETVLLEMDNKLTRFSKEQPEGSISADFLELLMFGTTSPALEQFLLRDLTEKGLRKLGTSIELCYVTIQKLVVKPLYTAIYDVFYHLTTLDGMLRNRYHYGVLLATPATELLRNCAALQMKAYELQKIIDTSKRDFKIFFRWLHVVIVRLMDETPQENQPIITQQEINYLADFLNSFDTSSASTEADAERSAIESRRKFNLERVGQYLEDKPLVQLPSASQEEGESQWKHLLSQNQCLRECPAIFAHHEKLSLIQQHKLMRQSFKKMFDQPGAVISADFRQKNSLTIQTGSDSDGGGGDVRDSASTVRSFTFINHPKDNVTLIAIVQSEDSLLLVECFPDAGLKIVRIRFEEKPYFDQRFDAIGRLSFRQVQFYNPDTLSLLLRARANDDASVTTGCYFLLLNLGPVREFLATIEPREFMQTLSEEAAGCHGINAYTLIDESSLKLLDSNDGYMIAVSGKRNVMAVVSESLKNVRIYDMDGPDEEEDMLDTSSQINSSLENSQESIQA</sequence>
<protein>
    <submittedName>
        <fullName evidence="4">Uncharacterized protein</fullName>
    </submittedName>
</protein>
<organism evidence="4">
    <name type="scientific">Anopheles atroparvus</name>
    <name type="common">European mosquito</name>
    <dbReference type="NCBI Taxonomy" id="41427"/>
    <lineage>
        <taxon>Eukaryota</taxon>
        <taxon>Metazoa</taxon>
        <taxon>Ecdysozoa</taxon>
        <taxon>Arthropoda</taxon>
        <taxon>Hexapoda</taxon>
        <taxon>Insecta</taxon>
        <taxon>Pterygota</taxon>
        <taxon>Neoptera</taxon>
        <taxon>Endopterygota</taxon>
        <taxon>Diptera</taxon>
        <taxon>Nematocera</taxon>
        <taxon>Culicoidea</taxon>
        <taxon>Culicidae</taxon>
        <taxon>Anophelinae</taxon>
        <taxon>Anopheles</taxon>
    </lineage>
</organism>
<dbReference type="GO" id="GO:0031145">
    <property type="term" value="P:anaphase-promoting complex-dependent catabolic process"/>
    <property type="evidence" value="ECO:0007669"/>
    <property type="project" value="InterPro"/>
</dbReference>
<evidence type="ECO:0000313" key="4">
    <source>
        <dbReference type="EnsemblMetazoa" id="AATE020751-PA.1"/>
    </source>
</evidence>
<evidence type="ECO:0000259" key="2">
    <source>
        <dbReference type="Pfam" id="PF12894"/>
    </source>
</evidence>
<dbReference type="Pfam" id="PF12896">
    <property type="entry name" value="ANAPC4"/>
    <property type="match status" value="1"/>
</dbReference>
<dbReference type="Pfam" id="PF12894">
    <property type="entry name" value="ANAPC4_WD40"/>
    <property type="match status" value="1"/>
</dbReference>
<dbReference type="Gene3D" id="2.130.10.10">
    <property type="entry name" value="YVTN repeat-like/Quinoprotein amine dehydrogenase"/>
    <property type="match status" value="1"/>
</dbReference>
<name>A0A182JMB5_ANOAO</name>
<evidence type="ECO:0000259" key="3">
    <source>
        <dbReference type="Pfam" id="PF12896"/>
    </source>
</evidence>
<dbReference type="PANTHER" id="PTHR13260">
    <property type="entry name" value="ANAPHASE PROMOTING COMPLEX SUBUNIT 4 APC4"/>
    <property type="match status" value="1"/>
</dbReference>